<gene>
    <name evidence="1" type="ORF">CEXT_239871</name>
</gene>
<evidence type="ECO:0000313" key="2">
    <source>
        <dbReference type="Proteomes" id="UP001054945"/>
    </source>
</evidence>
<comment type="caution">
    <text evidence="1">The sequence shown here is derived from an EMBL/GenBank/DDBJ whole genome shotgun (WGS) entry which is preliminary data.</text>
</comment>
<sequence>MIRTSTYVAAHLLSLTRVKEIPKYIRFSFDAIHSRDRMPQMADDSGTSKKSSYGGGGGYGGGGFGGGDGGYGGGGGGYGGGGNDWW</sequence>
<dbReference type="Proteomes" id="UP001054945">
    <property type="component" value="Unassembled WGS sequence"/>
</dbReference>
<dbReference type="EMBL" id="BPLR01008967">
    <property type="protein sequence ID" value="GIY28613.1"/>
    <property type="molecule type" value="Genomic_DNA"/>
</dbReference>
<protein>
    <submittedName>
        <fullName evidence="1">Uncharacterized protein</fullName>
    </submittedName>
</protein>
<name>A0AAV4S259_CAEEX</name>
<evidence type="ECO:0000313" key="1">
    <source>
        <dbReference type="EMBL" id="GIY28613.1"/>
    </source>
</evidence>
<dbReference type="AlphaFoldDB" id="A0AAV4S259"/>
<reference evidence="1 2" key="1">
    <citation type="submission" date="2021-06" db="EMBL/GenBank/DDBJ databases">
        <title>Caerostris extrusa draft genome.</title>
        <authorList>
            <person name="Kono N."/>
            <person name="Arakawa K."/>
        </authorList>
    </citation>
    <scope>NUCLEOTIDE SEQUENCE [LARGE SCALE GENOMIC DNA]</scope>
</reference>
<accession>A0AAV4S259</accession>
<keyword evidence="2" id="KW-1185">Reference proteome</keyword>
<proteinExistence type="predicted"/>
<organism evidence="1 2">
    <name type="scientific">Caerostris extrusa</name>
    <name type="common">Bark spider</name>
    <name type="synonym">Caerostris bankana</name>
    <dbReference type="NCBI Taxonomy" id="172846"/>
    <lineage>
        <taxon>Eukaryota</taxon>
        <taxon>Metazoa</taxon>
        <taxon>Ecdysozoa</taxon>
        <taxon>Arthropoda</taxon>
        <taxon>Chelicerata</taxon>
        <taxon>Arachnida</taxon>
        <taxon>Araneae</taxon>
        <taxon>Araneomorphae</taxon>
        <taxon>Entelegynae</taxon>
        <taxon>Araneoidea</taxon>
        <taxon>Araneidae</taxon>
        <taxon>Caerostris</taxon>
    </lineage>
</organism>